<dbReference type="PROSITE" id="PS50217">
    <property type="entry name" value="BZIP"/>
    <property type="match status" value="1"/>
</dbReference>
<feature type="region of interest" description="Disordered" evidence="8">
    <location>
        <begin position="710"/>
        <end position="800"/>
    </location>
</feature>
<evidence type="ECO:0000256" key="5">
    <source>
        <dbReference type="ARBA" id="ARBA00023163"/>
    </source>
</evidence>
<comment type="similarity">
    <text evidence="2">Belongs to the bZIP family. ATF subfamily.</text>
</comment>
<dbReference type="InterPro" id="IPR051882">
    <property type="entry name" value="ATF_bZIP_TF"/>
</dbReference>
<dbReference type="GO" id="GO:0000978">
    <property type="term" value="F:RNA polymerase II cis-regulatory region sequence-specific DNA binding"/>
    <property type="evidence" value="ECO:0007669"/>
    <property type="project" value="TreeGrafter"/>
</dbReference>
<evidence type="ECO:0000256" key="7">
    <source>
        <dbReference type="SAM" id="Coils"/>
    </source>
</evidence>
<sequence length="800" mass="87513">MSTDFVSEVDRKLFLATDLVCGDDFNDIKDFLDLKGDDFLDTTMDFDDLAPDPSDQMSQYMLNDCDFSEFFQGENQHSDSSDSGVNLGSGPVLQVKQEAPSSPSSECSSEGYASGHDVFMATVVKTENTIPFDFSAPSFGDPSSVSHSSGYATSLSPTSLSSNSLSPNSLASLSPHSLSPSSPAEQTLIFIPQEEGAEQLVLPSDLSQFPGSVLPPSVTSAPLAVSSSMVTSSLASFPAFSAQSVPVQFNSILNQKVQIRPKPNAGAAPVGGVKVMANRVKTMQVPGNAGTGGVVPKMELKPVSVKPAGAKKLILTAEEFAKLTASGTLRFQPPATDPTVVSTATTVTAPAPSSMNTCVSSLGEFTKSKRQQRMIKNRESASLSRKRKKEYLSTLEDQMKEYNAQNEQLRMENETLKSKVQQLQDENCKLRQKAGLTPPKKMVLLMACLFFTFNFGSFSSLLMSDSGTPSQQGWQSASSAAKGRHLLSLPDNSDNSDAGSNQDKGGERRWGAEQARHALQFDRELRTLLRAGMLNESMVAAHFCPIYFNSTESSRLAEQLRGWMIREEEVKQKKQTPKAAKAPRKKYPPVNTLKAAMQAHYDKHFEDTAYSASRRTYEMQIFQHNDPRQKLLNAIPRRNDTFYVLSFNTDYFLVPAIAHNKTARPRMSLVMPVMSGTLNDTMQPPEGSIGMMQINCEIVNTELIHVRKSAFPKAQPPSQYDNHTADIPTPPPSPGNGFQDNSTASDAQQDYHSNDTTDVEAGNYPSNQTAAGNASHADMKKEDPGSILSHKRKYRLRRHR</sequence>
<evidence type="ECO:0000313" key="10">
    <source>
        <dbReference type="EMBL" id="KAK7095337.1"/>
    </source>
</evidence>
<keyword evidence="3" id="KW-0805">Transcription regulation</keyword>
<name>A0AAN9AYC7_9CAEN</name>
<feature type="domain" description="BZIP" evidence="9">
    <location>
        <begin position="367"/>
        <end position="430"/>
    </location>
</feature>
<evidence type="ECO:0000313" key="11">
    <source>
        <dbReference type="Proteomes" id="UP001374579"/>
    </source>
</evidence>
<keyword evidence="6" id="KW-0539">Nucleus</keyword>
<dbReference type="Proteomes" id="UP001374579">
    <property type="component" value="Unassembled WGS sequence"/>
</dbReference>
<evidence type="ECO:0000256" key="1">
    <source>
        <dbReference type="ARBA" id="ARBA00004167"/>
    </source>
</evidence>
<dbReference type="CDD" id="cd14700">
    <property type="entry name" value="bZIP_ATF6"/>
    <property type="match status" value="1"/>
</dbReference>
<feature type="coiled-coil region" evidence="7">
    <location>
        <begin position="385"/>
        <end position="426"/>
    </location>
</feature>
<dbReference type="InterPro" id="IPR046347">
    <property type="entry name" value="bZIP_sf"/>
</dbReference>
<accession>A0AAN9AYC7</accession>
<proteinExistence type="inferred from homology"/>
<dbReference type="InterPro" id="IPR004827">
    <property type="entry name" value="bZIP"/>
</dbReference>
<dbReference type="AlphaFoldDB" id="A0AAN9AYC7"/>
<evidence type="ECO:0000256" key="4">
    <source>
        <dbReference type="ARBA" id="ARBA00023125"/>
    </source>
</evidence>
<comment type="subcellular location">
    <subcellularLocation>
        <location evidence="1">Membrane</location>
        <topology evidence="1">Single-pass membrane protein</topology>
    </subcellularLocation>
</comment>
<organism evidence="10 11">
    <name type="scientific">Littorina saxatilis</name>
    <dbReference type="NCBI Taxonomy" id="31220"/>
    <lineage>
        <taxon>Eukaryota</taxon>
        <taxon>Metazoa</taxon>
        <taxon>Spiralia</taxon>
        <taxon>Lophotrochozoa</taxon>
        <taxon>Mollusca</taxon>
        <taxon>Gastropoda</taxon>
        <taxon>Caenogastropoda</taxon>
        <taxon>Littorinimorpha</taxon>
        <taxon>Littorinoidea</taxon>
        <taxon>Littorinidae</taxon>
        <taxon>Littorina</taxon>
    </lineage>
</organism>
<dbReference type="GO" id="GO:0005634">
    <property type="term" value="C:nucleus"/>
    <property type="evidence" value="ECO:0007669"/>
    <property type="project" value="TreeGrafter"/>
</dbReference>
<feature type="region of interest" description="Disordered" evidence="8">
    <location>
        <begin position="486"/>
        <end position="512"/>
    </location>
</feature>
<evidence type="ECO:0000256" key="6">
    <source>
        <dbReference type="ARBA" id="ARBA00023242"/>
    </source>
</evidence>
<dbReference type="GO" id="GO:0016020">
    <property type="term" value="C:membrane"/>
    <property type="evidence" value="ECO:0007669"/>
    <property type="project" value="UniProtKB-SubCell"/>
</dbReference>
<keyword evidence="4" id="KW-0238">DNA-binding</keyword>
<dbReference type="SMART" id="SM00338">
    <property type="entry name" value="BRLZ"/>
    <property type="match status" value="1"/>
</dbReference>
<keyword evidence="7" id="KW-0175">Coiled coil</keyword>
<dbReference type="Gene3D" id="1.20.5.170">
    <property type="match status" value="1"/>
</dbReference>
<dbReference type="PANTHER" id="PTHR46164:SF3">
    <property type="entry name" value="ATF6, ISOFORM C"/>
    <property type="match status" value="1"/>
</dbReference>
<protein>
    <recommendedName>
        <fullName evidence="9">BZIP domain-containing protein</fullName>
    </recommendedName>
</protein>
<keyword evidence="5" id="KW-0804">Transcription</keyword>
<dbReference type="Pfam" id="PF00170">
    <property type="entry name" value="bZIP_1"/>
    <property type="match status" value="1"/>
</dbReference>
<gene>
    <name evidence="10" type="ORF">V1264_006759</name>
</gene>
<evidence type="ECO:0000259" key="9">
    <source>
        <dbReference type="PROSITE" id="PS50217"/>
    </source>
</evidence>
<reference evidence="10 11" key="1">
    <citation type="submission" date="2024-02" db="EMBL/GenBank/DDBJ databases">
        <title>Chromosome-scale genome assembly of the rough periwinkle Littorina saxatilis.</title>
        <authorList>
            <person name="De Jode A."/>
            <person name="Faria R."/>
            <person name="Formenti G."/>
            <person name="Sims Y."/>
            <person name="Smith T.P."/>
            <person name="Tracey A."/>
            <person name="Wood J.M.D."/>
            <person name="Zagrodzka Z.B."/>
            <person name="Johannesson K."/>
            <person name="Butlin R.K."/>
            <person name="Leder E.H."/>
        </authorList>
    </citation>
    <scope>NUCLEOTIDE SEQUENCE [LARGE SCALE GENOMIC DNA]</scope>
    <source>
        <strain evidence="10">Snail1</strain>
        <tissue evidence="10">Muscle</tissue>
    </source>
</reference>
<feature type="compositionally biased region" description="Polar residues" evidence="8">
    <location>
        <begin position="490"/>
        <end position="503"/>
    </location>
</feature>
<evidence type="ECO:0000256" key="3">
    <source>
        <dbReference type="ARBA" id="ARBA00023015"/>
    </source>
</evidence>
<dbReference type="GO" id="GO:0000981">
    <property type="term" value="F:DNA-binding transcription factor activity, RNA polymerase II-specific"/>
    <property type="evidence" value="ECO:0007669"/>
    <property type="project" value="TreeGrafter"/>
</dbReference>
<feature type="compositionally biased region" description="Polar residues" evidence="8">
    <location>
        <begin position="736"/>
        <end position="756"/>
    </location>
</feature>
<dbReference type="SUPFAM" id="SSF57959">
    <property type="entry name" value="Leucine zipper domain"/>
    <property type="match status" value="1"/>
</dbReference>
<dbReference type="GO" id="GO:0030968">
    <property type="term" value="P:endoplasmic reticulum unfolded protein response"/>
    <property type="evidence" value="ECO:0007669"/>
    <property type="project" value="TreeGrafter"/>
</dbReference>
<dbReference type="PANTHER" id="PTHR46164">
    <property type="entry name" value="ATF6, ISOFORM C"/>
    <property type="match status" value="1"/>
</dbReference>
<evidence type="ECO:0000256" key="8">
    <source>
        <dbReference type="SAM" id="MobiDB-lite"/>
    </source>
</evidence>
<feature type="compositionally biased region" description="Basic residues" evidence="8">
    <location>
        <begin position="789"/>
        <end position="800"/>
    </location>
</feature>
<keyword evidence="11" id="KW-1185">Reference proteome</keyword>
<comment type="caution">
    <text evidence="10">The sequence shown here is derived from an EMBL/GenBank/DDBJ whole genome shotgun (WGS) entry which is preliminary data.</text>
</comment>
<evidence type="ECO:0000256" key="2">
    <source>
        <dbReference type="ARBA" id="ARBA00009050"/>
    </source>
</evidence>
<dbReference type="EMBL" id="JBAMIC010000018">
    <property type="protein sequence ID" value="KAK7095337.1"/>
    <property type="molecule type" value="Genomic_DNA"/>
</dbReference>